<organism evidence="9 10">
    <name type="scientific">Candidatus Acutalibacter pullistercoris</name>
    <dbReference type="NCBI Taxonomy" id="2838418"/>
    <lineage>
        <taxon>Bacteria</taxon>
        <taxon>Bacillati</taxon>
        <taxon>Bacillota</taxon>
        <taxon>Clostridia</taxon>
        <taxon>Eubacteriales</taxon>
        <taxon>Acutalibacteraceae</taxon>
        <taxon>Acutalibacter</taxon>
    </lineage>
</organism>
<dbReference type="GO" id="GO:0008652">
    <property type="term" value="P:amino acid biosynthetic process"/>
    <property type="evidence" value="ECO:0007669"/>
    <property type="project" value="UniProtKB-KW"/>
</dbReference>
<evidence type="ECO:0000256" key="2">
    <source>
        <dbReference type="ARBA" id="ARBA00009948"/>
    </source>
</evidence>
<evidence type="ECO:0000256" key="5">
    <source>
        <dbReference type="ARBA" id="ARBA00023141"/>
    </source>
</evidence>
<dbReference type="GO" id="GO:0009073">
    <property type="term" value="P:aromatic amino acid family biosynthetic process"/>
    <property type="evidence" value="ECO:0007669"/>
    <property type="project" value="UniProtKB-KW"/>
</dbReference>
<keyword evidence="5 7" id="KW-0057">Aromatic amino acid biosynthesis</keyword>
<reference evidence="9" key="2">
    <citation type="submission" date="2021-04" db="EMBL/GenBank/DDBJ databases">
        <authorList>
            <person name="Gilroy R."/>
        </authorList>
    </citation>
    <scope>NUCLEOTIDE SEQUENCE</scope>
    <source>
        <strain evidence="9">1282</strain>
    </source>
</reference>
<feature type="binding site" evidence="7">
    <location>
        <position position="21"/>
    </location>
    <ligand>
        <name>phosphoenolpyruvate</name>
        <dbReference type="ChEBI" id="CHEBI:58702"/>
    </ligand>
</feature>
<dbReference type="InterPro" id="IPR006264">
    <property type="entry name" value="EPSP_synthase"/>
</dbReference>
<keyword evidence="4 7" id="KW-0808">Transferase</keyword>
<evidence type="ECO:0000313" key="9">
    <source>
        <dbReference type="EMBL" id="HIY25639.1"/>
    </source>
</evidence>
<feature type="binding site" evidence="7">
    <location>
        <position position="22"/>
    </location>
    <ligand>
        <name>3-phosphoshikimate</name>
        <dbReference type="ChEBI" id="CHEBI:145989"/>
    </ligand>
</feature>
<feature type="active site" description="Proton acceptor" evidence="7">
    <location>
        <position position="316"/>
    </location>
</feature>
<name>A0A9D1YBT5_9FIRM</name>
<evidence type="ECO:0000256" key="4">
    <source>
        <dbReference type="ARBA" id="ARBA00022679"/>
    </source>
</evidence>
<comment type="catalytic activity">
    <reaction evidence="6">
        <text>3-phosphoshikimate + phosphoenolpyruvate = 5-O-(1-carboxyvinyl)-3-phosphoshikimate + phosphate</text>
        <dbReference type="Rhea" id="RHEA:21256"/>
        <dbReference type="ChEBI" id="CHEBI:43474"/>
        <dbReference type="ChEBI" id="CHEBI:57701"/>
        <dbReference type="ChEBI" id="CHEBI:58702"/>
        <dbReference type="ChEBI" id="CHEBI:145989"/>
        <dbReference type="EC" id="2.5.1.19"/>
    </reaction>
    <physiologicalReaction direction="left-to-right" evidence="6">
        <dbReference type="Rhea" id="RHEA:21257"/>
    </physiologicalReaction>
</comment>
<feature type="binding site" evidence="7">
    <location>
        <position position="21"/>
    </location>
    <ligand>
        <name>3-phosphoshikimate</name>
        <dbReference type="ChEBI" id="CHEBI:145989"/>
    </ligand>
</feature>
<evidence type="ECO:0000256" key="3">
    <source>
        <dbReference type="ARBA" id="ARBA00022605"/>
    </source>
</evidence>
<evidence type="ECO:0000256" key="1">
    <source>
        <dbReference type="ARBA" id="ARBA00004811"/>
    </source>
</evidence>
<proteinExistence type="inferred from homology"/>
<dbReference type="PROSITE" id="PS00885">
    <property type="entry name" value="EPSP_SYNTHASE_2"/>
    <property type="match status" value="1"/>
</dbReference>
<feature type="binding site" evidence="7">
    <location>
        <position position="166"/>
    </location>
    <ligand>
        <name>3-phosphoshikimate</name>
        <dbReference type="ChEBI" id="CHEBI:145989"/>
    </ligand>
</feature>
<feature type="binding site" evidence="7">
    <location>
        <position position="165"/>
    </location>
    <ligand>
        <name>3-phosphoshikimate</name>
        <dbReference type="ChEBI" id="CHEBI:145989"/>
    </ligand>
</feature>
<accession>A0A9D1YBT5</accession>
<feature type="domain" description="Enolpyruvate transferase" evidence="8">
    <location>
        <begin position="13"/>
        <end position="423"/>
    </location>
</feature>
<comment type="pathway">
    <text evidence="1 7">Metabolic intermediate biosynthesis; chorismate biosynthesis; chorismate from D-erythrose 4-phosphate and phosphoenolpyruvate: step 6/7.</text>
</comment>
<comment type="subunit">
    <text evidence="7">Monomer.</text>
</comment>
<dbReference type="GO" id="GO:0009423">
    <property type="term" value="P:chorismate biosynthetic process"/>
    <property type="evidence" value="ECO:0007669"/>
    <property type="project" value="UniProtKB-UniRule"/>
</dbReference>
<feature type="binding site" evidence="7">
    <location>
        <position position="193"/>
    </location>
    <ligand>
        <name>3-phosphoshikimate</name>
        <dbReference type="ChEBI" id="CHEBI:145989"/>
    </ligand>
</feature>
<feature type="binding site" evidence="7">
    <location>
        <position position="121"/>
    </location>
    <ligand>
        <name>phosphoenolpyruvate</name>
        <dbReference type="ChEBI" id="CHEBI:58702"/>
    </ligand>
</feature>
<feature type="binding site" evidence="7">
    <location>
        <position position="389"/>
    </location>
    <ligand>
        <name>phosphoenolpyruvate</name>
        <dbReference type="ChEBI" id="CHEBI:58702"/>
    </ligand>
</feature>
<comment type="caution">
    <text evidence="7">Lacks conserved residue(s) required for the propagation of feature annotation.</text>
</comment>
<sequence>MAEVTYGNEFRGGRVTLPPSKSVAHRAMLCAALSRGSCALSHMAGSQDIDATARAIEALGGQVRLEEDRGLCLVEGAGLGRAQGGVIHCGESGSTLRFLIPIACALGGRWTFTGEGRLPQRPLDVYRELLPAHGVRYQDPGREFLPLTVEGRLEPGVFALPGNVSSQFITGLLLALPLLSGDSEIVLTTPLESEGYVNLTLQAMERFGVTACRIGRGWRVPGGQRYRPQNLAVEGDWSQAAFFLTMAALAPGGERVELAGLSRDSLQGDKACVELFEGFGLDLRWEGDLLLCSNPRAGEPFRGLRGQVIDAAQIPDMVPALSVCAALSQGETAIVNAQRLRLKESDRLAAMEAALTALGGKALSREDGLVLKGVETLKGGRALGVNDHRVVMALAGAALGSRGPVTVTDAWSVRKSYPGFFDDFKRLGGIAHVL</sequence>
<feature type="binding site" evidence="7">
    <location>
        <position position="316"/>
    </location>
    <ligand>
        <name>3-phosphoshikimate</name>
        <dbReference type="ChEBI" id="CHEBI:145989"/>
    </ligand>
</feature>
<dbReference type="EC" id="2.5.1.19" evidence="7"/>
<feature type="binding site" evidence="7">
    <location>
        <position position="415"/>
    </location>
    <ligand>
        <name>phosphoenolpyruvate</name>
        <dbReference type="ChEBI" id="CHEBI:58702"/>
    </ligand>
</feature>
<feature type="binding site" evidence="7">
    <location>
        <position position="167"/>
    </location>
    <ligand>
        <name>phosphoenolpyruvate</name>
        <dbReference type="ChEBI" id="CHEBI:58702"/>
    </ligand>
</feature>
<dbReference type="EMBL" id="DXDU01000008">
    <property type="protein sequence ID" value="HIY25639.1"/>
    <property type="molecule type" value="Genomic_DNA"/>
</dbReference>
<comment type="subcellular location">
    <subcellularLocation>
        <location evidence="7">Cytoplasm</location>
    </subcellularLocation>
</comment>
<dbReference type="GO" id="GO:0003866">
    <property type="term" value="F:3-phosphoshikimate 1-carboxyvinyltransferase activity"/>
    <property type="evidence" value="ECO:0007669"/>
    <property type="project" value="UniProtKB-UniRule"/>
</dbReference>
<dbReference type="PANTHER" id="PTHR21090">
    <property type="entry name" value="AROM/DEHYDROQUINATE SYNTHASE"/>
    <property type="match status" value="1"/>
</dbReference>
<dbReference type="AlphaFoldDB" id="A0A9D1YBT5"/>
<evidence type="ECO:0000256" key="6">
    <source>
        <dbReference type="ARBA" id="ARBA00044633"/>
    </source>
</evidence>
<feature type="binding site" evidence="7">
    <location>
        <position position="343"/>
    </location>
    <ligand>
        <name>3-phosphoshikimate</name>
        <dbReference type="ChEBI" id="CHEBI:145989"/>
    </ligand>
</feature>
<dbReference type="PANTHER" id="PTHR21090:SF5">
    <property type="entry name" value="PENTAFUNCTIONAL AROM POLYPEPTIDE"/>
    <property type="match status" value="1"/>
</dbReference>
<evidence type="ECO:0000313" key="10">
    <source>
        <dbReference type="Proteomes" id="UP000823915"/>
    </source>
</evidence>
<comment type="similarity">
    <text evidence="2 7">Belongs to the EPSP synthase family.</text>
</comment>
<evidence type="ECO:0000259" key="8">
    <source>
        <dbReference type="Pfam" id="PF00275"/>
    </source>
</evidence>
<gene>
    <name evidence="7 9" type="primary">aroA</name>
    <name evidence="9" type="ORF">H9838_00510</name>
</gene>
<comment type="caution">
    <text evidence="9">The sequence shown here is derived from an EMBL/GenBank/DDBJ whole genome shotgun (WGS) entry which is preliminary data.</text>
</comment>
<dbReference type="Pfam" id="PF00275">
    <property type="entry name" value="EPSP_synthase"/>
    <property type="match status" value="1"/>
</dbReference>
<reference evidence="9" key="1">
    <citation type="journal article" date="2021" name="PeerJ">
        <title>Extensive microbial diversity within the chicken gut microbiome revealed by metagenomics and culture.</title>
        <authorList>
            <person name="Gilroy R."/>
            <person name="Ravi A."/>
            <person name="Getino M."/>
            <person name="Pursley I."/>
            <person name="Horton D.L."/>
            <person name="Alikhan N.F."/>
            <person name="Baker D."/>
            <person name="Gharbi K."/>
            <person name="Hall N."/>
            <person name="Watson M."/>
            <person name="Adriaenssens E.M."/>
            <person name="Foster-Nyarko E."/>
            <person name="Jarju S."/>
            <person name="Secka A."/>
            <person name="Antonio M."/>
            <person name="Oren A."/>
            <person name="Chaudhuri R.R."/>
            <person name="La Ragione R."/>
            <person name="Hildebrand F."/>
            <person name="Pallen M.J."/>
        </authorList>
    </citation>
    <scope>NUCLEOTIDE SEQUENCE</scope>
    <source>
        <strain evidence="9">1282</strain>
    </source>
</reference>
<dbReference type="InterPro" id="IPR001986">
    <property type="entry name" value="Enolpyruvate_Tfrase_dom"/>
</dbReference>
<keyword evidence="3 7" id="KW-0028">Amino-acid biosynthesis</keyword>
<dbReference type="InterPro" id="IPR013792">
    <property type="entry name" value="RNA3'P_cycl/enolpyr_Trfase_a/b"/>
</dbReference>
<dbReference type="NCBIfam" id="TIGR01356">
    <property type="entry name" value="aroA"/>
    <property type="match status" value="1"/>
</dbReference>
<dbReference type="InterPro" id="IPR023193">
    <property type="entry name" value="EPSP_synthase_CS"/>
</dbReference>
<feature type="binding site" evidence="7">
    <location>
        <position position="167"/>
    </location>
    <ligand>
        <name>3-phosphoshikimate</name>
        <dbReference type="ChEBI" id="CHEBI:145989"/>
    </ligand>
</feature>
<feature type="binding site" evidence="7">
    <location>
        <position position="26"/>
    </location>
    <ligand>
        <name>3-phosphoshikimate</name>
        <dbReference type="ChEBI" id="CHEBI:145989"/>
    </ligand>
</feature>
<protein>
    <recommendedName>
        <fullName evidence="7">3-phosphoshikimate 1-carboxyvinyltransferase</fullName>
        <ecNumber evidence="7">2.5.1.19</ecNumber>
    </recommendedName>
    <alternativeName>
        <fullName evidence="7">5-enolpyruvylshikimate-3-phosphate synthase</fullName>
        <shortName evidence="7">EPSP synthase</shortName>
        <shortName evidence="7">EPSPS</shortName>
    </alternativeName>
</protein>
<dbReference type="GO" id="GO:0005737">
    <property type="term" value="C:cytoplasm"/>
    <property type="evidence" value="ECO:0007669"/>
    <property type="project" value="UniProtKB-SubCell"/>
</dbReference>
<dbReference type="Gene3D" id="3.65.10.10">
    <property type="entry name" value="Enolpyruvate transferase domain"/>
    <property type="match status" value="2"/>
</dbReference>
<keyword evidence="7" id="KW-0963">Cytoplasm</keyword>
<evidence type="ECO:0000256" key="7">
    <source>
        <dbReference type="HAMAP-Rule" id="MF_00210"/>
    </source>
</evidence>
<dbReference type="CDD" id="cd01556">
    <property type="entry name" value="EPSP_synthase"/>
    <property type="match status" value="1"/>
</dbReference>
<dbReference type="Proteomes" id="UP000823915">
    <property type="component" value="Unassembled WGS sequence"/>
</dbReference>
<dbReference type="HAMAP" id="MF_00210">
    <property type="entry name" value="EPSP_synth"/>
    <property type="match status" value="1"/>
</dbReference>
<feature type="binding site" evidence="7">
    <location>
        <position position="93"/>
    </location>
    <ligand>
        <name>phosphoenolpyruvate</name>
        <dbReference type="ChEBI" id="CHEBI:58702"/>
    </ligand>
</feature>
<comment type="function">
    <text evidence="7">Catalyzes the transfer of the enolpyruvyl moiety of phosphoenolpyruvate (PEP) to the 5-hydroxyl of shikimate-3-phosphate (S3P) to produce enolpyruvyl shikimate-3-phosphate and inorganic phosphate.</text>
</comment>
<dbReference type="PIRSF" id="PIRSF000505">
    <property type="entry name" value="EPSPS"/>
    <property type="match status" value="1"/>
</dbReference>
<dbReference type="SUPFAM" id="SSF55205">
    <property type="entry name" value="EPT/RTPC-like"/>
    <property type="match status" value="1"/>
</dbReference>
<feature type="binding site" evidence="7">
    <location>
        <position position="347"/>
    </location>
    <ligand>
        <name>phosphoenolpyruvate</name>
        <dbReference type="ChEBI" id="CHEBI:58702"/>
    </ligand>
</feature>
<dbReference type="InterPro" id="IPR036968">
    <property type="entry name" value="Enolpyruvate_Tfrase_sf"/>
</dbReference>